<reference evidence="2 3" key="1">
    <citation type="journal article" date="2019" name="Commun. Biol.">
        <title>The bagworm genome reveals a unique fibroin gene that provides high tensile strength.</title>
        <authorList>
            <person name="Kono N."/>
            <person name="Nakamura H."/>
            <person name="Ohtoshi R."/>
            <person name="Tomita M."/>
            <person name="Numata K."/>
            <person name="Arakawa K."/>
        </authorList>
    </citation>
    <scope>NUCLEOTIDE SEQUENCE [LARGE SCALE GENOMIC DNA]</scope>
</reference>
<name>A0A4C1YXD3_EUMVA</name>
<organism evidence="2 3">
    <name type="scientific">Eumeta variegata</name>
    <name type="common">Bagworm moth</name>
    <name type="synonym">Eumeta japonica</name>
    <dbReference type="NCBI Taxonomy" id="151549"/>
    <lineage>
        <taxon>Eukaryota</taxon>
        <taxon>Metazoa</taxon>
        <taxon>Ecdysozoa</taxon>
        <taxon>Arthropoda</taxon>
        <taxon>Hexapoda</taxon>
        <taxon>Insecta</taxon>
        <taxon>Pterygota</taxon>
        <taxon>Neoptera</taxon>
        <taxon>Endopterygota</taxon>
        <taxon>Lepidoptera</taxon>
        <taxon>Glossata</taxon>
        <taxon>Ditrysia</taxon>
        <taxon>Tineoidea</taxon>
        <taxon>Psychidae</taxon>
        <taxon>Oiketicinae</taxon>
        <taxon>Eumeta</taxon>
    </lineage>
</organism>
<evidence type="ECO:0000313" key="2">
    <source>
        <dbReference type="EMBL" id="GBP79582.1"/>
    </source>
</evidence>
<dbReference type="Proteomes" id="UP000299102">
    <property type="component" value="Unassembled WGS sequence"/>
</dbReference>
<proteinExistence type="predicted"/>
<feature type="region of interest" description="Disordered" evidence="1">
    <location>
        <begin position="80"/>
        <end position="101"/>
    </location>
</feature>
<sequence length="134" mass="14923">MVDNNLRRIVAGRLRRTVVNVRYPVSRRSVPSPGRVQLPVAFYSLYKSVRLSKRRSQPKDNGRSAINFLFTENRTDVGVSVRLGGNGERQKSDGDTMEAPGLKAKRCRGSRRVIYQRSSAGAAARASARTYLLA</sequence>
<protein>
    <submittedName>
        <fullName evidence="2">Uncharacterized protein</fullName>
    </submittedName>
</protein>
<accession>A0A4C1YXD3</accession>
<gene>
    <name evidence="2" type="ORF">EVAR_64253_1</name>
</gene>
<evidence type="ECO:0000313" key="3">
    <source>
        <dbReference type="Proteomes" id="UP000299102"/>
    </source>
</evidence>
<evidence type="ECO:0000256" key="1">
    <source>
        <dbReference type="SAM" id="MobiDB-lite"/>
    </source>
</evidence>
<keyword evidence="3" id="KW-1185">Reference proteome</keyword>
<dbReference type="AlphaFoldDB" id="A0A4C1YXD3"/>
<dbReference type="EMBL" id="BGZK01001420">
    <property type="protein sequence ID" value="GBP79582.1"/>
    <property type="molecule type" value="Genomic_DNA"/>
</dbReference>
<comment type="caution">
    <text evidence="2">The sequence shown here is derived from an EMBL/GenBank/DDBJ whole genome shotgun (WGS) entry which is preliminary data.</text>
</comment>